<proteinExistence type="predicted"/>
<dbReference type="OrthoDB" id="338816at2759"/>
<dbReference type="Pfam" id="PF06221">
    <property type="entry name" value="zf-C2HC5"/>
    <property type="match status" value="1"/>
</dbReference>
<dbReference type="AlphaFoldDB" id="A0A653DMJ9"/>
<keyword evidence="1" id="KW-0175">Coiled coil</keyword>
<keyword evidence="5" id="KW-1185">Reference proteome</keyword>
<name>A0A653DMJ9_CALMS</name>
<organism evidence="4 5">
    <name type="scientific">Callosobruchus maculatus</name>
    <name type="common">Southern cowpea weevil</name>
    <name type="synonym">Pulse bruchid</name>
    <dbReference type="NCBI Taxonomy" id="64391"/>
    <lineage>
        <taxon>Eukaryota</taxon>
        <taxon>Metazoa</taxon>
        <taxon>Ecdysozoa</taxon>
        <taxon>Arthropoda</taxon>
        <taxon>Hexapoda</taxon>
        <taxon>Insecta</taxon>
        <taxon>Pterygota</taxon>
        <taxon>Neoptera</taxon>
        <taxon>Endopterygota</taxon>
        <taxon>Coleoptera</taxon>
        <taxon>Polyphaga</taxon>
        <taxon>Cucujiformia</taxon>
        <taxon>Chrysomeloidea</taxon>
        <taxon>Chrysomelidae</taxon>
        <taxon>Bruchinae</taxon>
        <taxon>Bruchini</taxon>
        <taxon>Callosobruchus</taxon>
    </lineage>
</organism>
<dbReference type="FunFam" id="2.30.130.30:FF:000002">
    <property type="entry name" value="Activating signal cointegrator 1"/>
    <property type="match status" value="1"/>
</dbReference>
<dbReference type="SUPFAM" id="SSF88697">
    <property type="entry name" value="PUA domain-like"/>
    <property type="match status" value="1"/>
</dbReference>
<dbReference type="PANTHER" id="PTHR12963:SF4">
    <property type="entry name" value="ACTIVATING SIGNAL COINTEGRATOR 1"/>
    <property type="match status" value="1"/>
</dbReference>
<evidence type="ECO:0000259" key="3">
    <source>
        <dbReference type="SMART" id="SM01022"/>
    </source>
</evidence>
<dbReference type="InterPro" id="IPR007374">
    <property type="entry name" value="ASCH_domain"/>
</dbReference>
<dbReference type="Pfam" id="PF23135">
    <property type="entry name" value="TRI4_N"/>
    <property type="match status" value="1"/>
</dbReference>
<dbReference type="InterPro" id="IPR039128">
    <property type="entry name" value="TRIP4-like"/>
</dbReference>
<feature type="coiled-coil region" evidence="1">
    <location>
        <begin position="232"/>
        <end position="266"/>
    </location>
</feature>
<evidence type="ECO:0000313" key="5">
    <source>
        <dbReference type="Proteomes" id="UP000410492"/>
    </source>
</evidence>
<gene>
    <name evidence="4" type="ORF">CALMAC_LOCUS18862</name>
</gene>
<dbReference type="SMART" id="SM01022">
    <property type="entry name" value="ASCH"/>
    <property type="match status" value="1"/>
</dbReference>
<dbReference type="PANTHER" id="PTHR12963">
    <property type="entry name" value="THYROID RECEPTOR INTERACTING PROTEIN RELATED"/>
    <property type="match status" value="1"/>
</dbReference>
<dbReference type="GO" id="GO:0180022">
    <property type="term" value="C:RQC-trigger complex"/>
    <property type="evidence" value="ECO:0007669"/>
    <property type="project" value="InterPro"/>
</dbReference>
<sequence length="491" mass="56945">MASMRENTAIIKHLQVILGNDVSNDIVRYICSIEHAEDYDEFMENIVDKNNSGHVRAYETIKYLLFGRTSESITQPTKPEKPGGSKQSSYGSSSTNKKGKTRYTDIHKYQEKKKKLGRTICDCLGQEHDFMNNCLQCGRIHCMEEGPGPCLFCGNMIALKGEEEGEANRKGKSIMKPKENKVFDDDNDYFKINAKKKDNKSVKQNMVVALDFATRRVIETSEEDVKIKERLLQESVQHLRRVEETYKQLQRQSEQYYSECLKKENEDLINLLIKMRHKKPVGEEEDLAKEDSSIALVNYGTRVIDEEMITNTDHGVCLSMHQPYASLLVAGVKKHEGRTWPTNHRGRLWIAAAAKEPDEDEIDAVEGFYREYYQDNTLTFPKEYPTGCLLGCVFVEDCLEQEEYRKRYPNGESNSPFVLVCSNPMILPIFYPIVGKHKIYPLEKKCTNAQRWHCSMQNMRMFCRLRRRKTRMKNQINIYFIVHTVTPNLFS</sequence>
<dbReference type="Pfam" id="PF04266">
    <property type="entry name" value="ASCH"/>
    <property type="match status" value="1"/>
</dbReference>
<dbReference type="Gene3D" id="2.30.130.30">
    <property type="entry name" value="Hypothetical protein"/>
    <property type="match status" value="1"/>
</dbReference>
<dbReference type="EMBL" id="CAACVG010013187">
    <property type="protein sequence ID" value="VEN61460.1"/>
    <property type="molecule type" value="Genomic_DNA"/>
</dbReference>
<evidence type="ECO:0000256" key="1">
    <source>
        <dbReference type="SAM" id="Coils"/>
    </source>
</evidence>
<feature type="domain" description="ASCH" evidence="3">
    <location>
        <begin position="318"/>
        <end position="428"/>
    </location>
</feature>
<feature type="compositionally biased region" description="Low complexity" evidence="2">
    <location>
        <begin position="84"/>
        <end position="96"/>
    </location>
</feature>
<dbReference type="InterPro" id="IPR056994">
    <property type="entry name" value="TRI4_N"/>
</dbReference>
<evidence type="ECO:0000313" key="4">
    <source>
        <dbReference type="EMBL" id="VEN61460.1"/>
    </source>
</evidence>
<dbReference type="Proteomes" id="UP000410492">
    <property type="component" value="Unassembled WGS sequence"/>
</dbReference>
<reference evidence="4 5" key="1">
    <citation type="submission" date="2019-01" db="EMBL/GenBank/DDBJ databases">
        <authorList>
            <person name="Sayadi A."/>
        </authorList>
    </citation>
    <scope>NUCLEOTIDE SEQUENCE [LARGE SCALE GENOMIC DNA]</scope>
</reference>
<feature type="region of interest" description="Disordered" evidence="2">
    <location>
        <begin position="72"/>
        <end position="105"/>
    </location>
</feature>
<dbReference type="GO" id="GO:0072344">
    <property type="term" value="P:rescue of stalled ribosome"/>
    <property type="evidence" value="ECO:0007669"/>
    <property type="project" value="InterPro"/>
</dbReference>
<dbReference type="GO" id="GO:0045893">
    <property type="term" value="P:positive regulation of DNA-templated transcription"/>
    <property type="evidence" value="ECO:0007669"/>
    <property type="project" value="TreeGrafter"/>
</dbReference>
<dbReference type="GO" id="GO:0005634">
    <property type="term" value="C:nucleus"/>
    <property type="evidence" value="ECO:0007669"/>
    <property type="project" value="InterPro"/>
</dbReference>
<dbReference type="InterPro" id="IPR009349">
    <property type="entry name" value="TRIP4/RQT4_C2HC5_Znf"/>
</dbReference>
<accession>A0A653DMJ9</accession>
<evidence type="ECO:0000256" key="2">
    <source>
        <dbReference type="SAM" id="MobiDB-lite"/>
    </source>
</evidence>
<protein>
    <recommendedName>
        <fullName evidence="3">ASCH domain-containing protein</fullName>
    </recommendedName>
</protein>
<dbReference type="GO" id="GO:0008270">
    <property type="term" value="F:zinc ion binding"/>
    <property type="evidence" value="ECO:0007669"/>
    <property type="project" value="InterPro"/>
</dbReference>
<dbReference type="InterPro" id="IPR015947">
    <property type="entry name" value="PUA-like_sf"/>
</dbReference>
<dbReference type="CDD" id="cd06554">
    <property type="entry name" value="ASCH_ASC-1_like"/>
    <property type="match status" value="1"/>
</dbReference>